<organism evidence="3 4">
    <name type="scientific">Candidatus Magasanikbacteria bacterium GW2011_GWA2_46_17</name>
    <dbReference type="NCBI Taxonomy" id="1619042"/>
    <lineage>
        <taxon>Bacteria</taxon>
        <taxon>Candidatus Magasanikiibacteriota</taxon>
    </lineage>
</organism>
<dbReference type="EMBL" id="LCMA01000004">
    <property type="protein sequence ID" value="KKU27138.1"/>
    <property type="molecule type" value="Genomic_DNA"/>
</dbReference>
<dbReference type="SUPFAM" id="SSF56281">
    <property type="entry name" value="Metallo-hydrolase/oxidoreductase"/>
    <property type="match status" value="1"/>
</dbReference>
<dbReference type="PANTHER" id="PTHR30619">
    <property type="entry name" value="DNA INTERNALIZATION/COMPETENCE PROTEIN COMEC/REC2"/>
    <property type="match status" value="1"/>
</dbReference>
<dbReference type="InterPro" id="IPR036866">
    <property type="entry name" value="RibonucZ/Hydroxyglut_hydro"/>
</dbReference>
<sequence>MTFQRMSKWQKVIVVVLIVVIGLLLYVKIFYKDTNEQVTFFDVGQGDAALIRMATGEKILVDCGPNRKILSKLGRVLKFYDREIDYLIATHPDLDHYGGCVDVLRRYKVKKIVTNGISKDYDSYWQEWNKAVRSEGAEIVVMDGNAIWTFGSSTAEFFSPDKTLPLEVAPGDGNNYSIVFKLATPSSTYLFTGDMEIPLELALLNRYCNKSEIQNPKFETNPKLQNSNGQNRRLCPALAADILKVGHHGSDSSTSEDLLRAVAPEKVVVSAGRGNRYGHPSLRIIRRLERMGISVLRTDEKGDIIIE</sequence>
<feature type="transmembrane region" description="Helical" evidence="1">
    <location>
        <begin position="12"/>
        <end position="31"/>
    </location>
</feature>
<accession>A0A0G1RAV2</accession>
<gene>
    <name evidence="3" type="ORF">UX39_C0004G0016</name>
</gene>
<evidence type="ECO:0000256" key="1">
    <source>
        <dbReference type="SAM" id="Phobius"/>
    </source>
</evidence>
<proteinExistence type="predicted"/>
<name>A0A0G1RAV2_9BACT</name>
<dbReference type="Pfam" id="PF00753">
    <property type="entry name" value="Lactamase_B"/>
    <property type="match status" value="1"/>
</dbReference>
<keyword evidence="1" id="KW-1133">Transmembrane helix</keyword>
<dbReference type="InterPro" id="IPR052159">
    <property type="entry name" value="Competence_DNA_uptake"/>
</dbReference>
<dbReference type="Gene3D" id="3.60.15.10">
    <property type="entry name" value="Ribonuclease Z/Hydroxyacylglutathione hydrolase-like"/>
    <property type="match status" value="1"/>
</dbReference>
<feature type="domain" description="Metallo-beta-lactamase" evidence="2">
    <location>
        <begin position="45"/>
        <end position="238"/>
    </location>
</feature>
<dbReference type="SMART" id="SM00849">
    <property type="entry name" value="Lactamase_B"/>
    <property type="match status" value="1"/>
</dbReference>
<dbReference type="InterPro" id="IPR035681">
    <property type="entry name" value="ComA-like_MBL"/>
</dbReference>
<dbReference type="CDD" id="cd07731">
    <property type="entry name" value="ComA-like_MBL-fold"/>
    <property type="match status" value="1"/>
</dbReference>
<evidence type="ECO:0000313" key="4">
    <source>
        <dbReference type="Proteomes" id="UP000034175"/>
    </source>
</evidence>
<protein>
    <recommendedName>
        <fullName evidence="2">Metallo-beta-lactamase domain-containing protein</fullName>
    </recommendedName>
</protein>
<dbReference type="InterPro" id="IPR001279">
    <property type="entry name" value="Metallo-B-lactamas"/>
</dbReference>
<dbReference type="PANTHER" id="PTHR30619:SF1">
    <property type="entry name" value="RECOMBINATION PROTEIN 2"/>
    <property type="match status" value="1"/>
</dbReference>
<comment type="caution">
    <text evidence="3">The sequence shown here is derived from an EMBL/GenBank/DDBJ whole genome shotgun (WGS) entry which is preliminary data.</text>
</comment>
<keyword evidence="1" id="KW-0472">Membrane</keyword>
<dbReference type="AlphaFoldDB" id="A0A0G1RAV2"/>
<reference evidence="3 4" key="1">
    <citation type="journal article" date="2015" name="Nature">
        <title>rRNA introns, odd ribosomes, and small enigmatic genomes across a large radiation of phyla.</title>
        <authorList>
            <person name="Brown C.T."/>
            <person name="Hug L.A."/>
            <person name="Thomas B.C."/>
            <person name="Sharon I."/>
            <person name="Castelle C.J."/>
            <person name="Singh A."/>
            <person name="Wilkins M.J."/>
            <person name="Williams K.H."/>
            <person name="Banfield J.F."/>
        </authorList>
    </citation>
    <scope>NUCLEOTIDE SEQUENCE [LARGE SCALE GENOMIC DNA]</scope>
</reference>
<evidence type="ECO:0000313" key="3">
    <source>
        <dbReference type="EMBL" id="KKU27138.1"/>
    </source>
</evidence>
<evidence type="ECO:0000259" key="2">
    <source>
        <dbReference type="SMART" id="SM00849"/>
    </source>
</evidence>
<dbReference type="Proteomes" id="UP000034175">
    <property type="component" value="Unassembled WGS sequence"/>
</dbReference>
<keyword evidence="1" id="KW-0812">Transmembrane</keyword>